<protein>
    <submittedName>
        <fullName evidence="2">Spore germination protein</fullName>
    </submittedName>
</protein>
<proteinExistence type="predicted"/>
<evidence type="ECO:0000313" key="2">
    <source>
        <dbReference type="EMBL" id="TDF98143.1"/>
    </source>
</evidence>
<comment type="caution">
    <text evidence="2">The sequence shown here is derived from an EMBL/GenBank/DDBJ whole genome shotgun (WGS) entry which is preliminary data.</text>
</comment>
<organism evidence="2 3">
    <name type="scientific">Paenibacillus piri</name>
    <dbReference type="NCBI Taxonomy" id="2547395"/>
    <lineage>
        <taxon>Bacteria</taxon>
        <taxon>Bacillati</taxon>
        <taxon>Bacillota</taxon>
        <taxon>Bacilli</taxon>
        <taxon>Bacillales</taxon>
        <taxon>Paenibacillaceae</taxon>
        <taxon>Paenibacillus</taxon>
    </lineage>
</organism>
<dbReference type="InterPro" id="IPR019618">
    <property type="entry name" value="Spore_germination_GerPA"/>
</dbReference>
<dbReference type="Pfam" id="PF10676">
    <property type="entry name" value="gerPA"/>
    <property type="match status" value="1"/>
</dbReference>
<dbReference type="EMBL" id="SMRT01000004">
    <property type="protein sequence ID" value="TDF98143.1"/>
    <property type="molecule type" value="Genomic_DNA"/>
</dbReference>
<dbReference type="PANTHER" id="PTHR37808:SF3">
    <property type="entry name" value="SPORE GERMINATION PROTEIN GERPA-RELATED"/>
    <property type="match status" value="1"/>
</dbReference>
<keyword evidence="3" id="KW-1185">Reference proteome</keyword>
<evidence type="ECO:0000313" key="3">
    <source>
        <dbReference type="Proteomes" id="UP000295636"/>
    </source>
</evidence>
<name>A0A4R5KQU2_9BACL</name>
<dbReference type="RefSeq" id="WP_133227955.1">
    <property type="nucleotide sequence ID" value="NZ_SMRT01000004.1"/>
</dbReference>
<sequence length="78" mass="7890">MPAIVGNIKILSVGPSSVVQIGDTIQISPTSTSKTFAGAGSFNTGDLAHTNNAISNTNTNDQDVNDTSVTDIGNQGVV</sequence>
<gene>
    <name evidence="2" type="ORF">E1757_11625</name>
</gene>
<feature type="region of interest" description="Disordered" evidence="1">
    <location>
        <begin position="53"/>
        <end position="78"/>
    </location>
</feature>
<dbReference type="OrthoDB" id="2691926at2"/>
<accession>A0A4R5KQU2</accession>
<feature type="compositionally biased region" description="Low complexity" evidence="1">
    <location>
        <begin position="55"/>
        <end position="71"/>
    </location>
</feature>
<dbReference type="Proteomes" id="UP000295636">
    <property type="component" value="Unassembled WGS sequence"/>
</dbReference>
<dbReference type="AlphaFoldDB" id="A0A4R5KQU2"/>
<reference evidence="2 3" key="1">
    <citation type="submission" date="2019-03" db="EMBL/GenBank/DDBJ databases">
        <title>This is whole genome sequence of Paenibacillus sp MS74 strain.</title>
        <authorList>
            <person name="Trinh H.N."/>
        </authorList>
    </citation>
    <scope>NUCLEOTIDE SEQUENCE [LARGE SCALE GENOMIC DNA]</scope>
    <source>
        <strain evidence="2 3">MS74</strain>
    </source>
</reference>
<evidence type="ECO:0000256" key="1">
    <source>
        <dbReference type="SAM" id="MobiDB-lite"/>
    </source>
</evidence>
<dbReference type="PANTHER" id="PTHR37808">
    <property type="entry name" value="SPORE GERMINATION PROTEIN-LIKE PROTEIN YDZR-RELATED"/>
    <property type="match status" value="1"/>
</dbReference>